<protein>
    <submittedName>
        <fullName evidence="2">Uncharacterized protein</fullName>
    </submittedName>
</protein>
<dbReference type="AlphaFoldDB" id="A0A844G6A1"/>
<organism evidence="2 3">
    <name type="scientific">Victivallis lenta</name>
    <dbReference type="NCBI Taxonomy" id="2606640"/>
    <lineage>
        <taxon>Bacteria</taxon>
        <taxon>Pseudomonadati</taxon>
        <taxon>Lentisphaerota</taxon>
        <taxon>Lentisphaeria</taxon>
        <taxon>Victivallales</taxon>
        <taxon>Victivallaceae</taxon>
        <taxon>Victivallis</taxon>
    </lineage>
</organism>
<evidence type="ECO:0000313" key="2">
    <source>
        <dbReference type="EMBL" id="MST99357.1"/>
    </source>
</evidence>
<proteinExistence type="predicted"/>
<accession>A0A844G6A1</accession>
<sequence>MQNIIFYVAANETLAAVRDYANAKNATAPTLVRGAACCLKMRLFANSDGTEPYPMEDLSSVVSWSWAMDSDFDAATAYKLVGDNEKITLASIEGEIDGEVLSYTEISIPMTHMNTAELAEWLGTRESQNTLAGELCGYDASGELIFILQVKSFTIRNRITSLSDPLDLATEYLTEAQVRALIAAGLECQFSVSGDEWHDKQSASDLFLRLRSRGNDAGVWSDPIQLLTGPKGDPGKDSFCYVAYASDAAGTGFSLTPSNALKFRAEIHVAEEIPEPGAEDFGNAVWVKYLGDDGQGVGDMVKTVYDTDDDGKVNASQEADHSAKADSVPWSGITDKPSTYTPAAHEHTMSGISDPVFQKVYLVANPKTLYLDSPIVKNTSVNGSGTIELEFTAIQTKVGGSAYSIGMNEMLTWEYHVPCSVRVTGVSLGSLNCSMVGIHIPETLELSNNNRTYHVFVIRALRKDGAINNVCFQANYAYSYEG</sequence>
<dbReference type="EMBL" id="VUNS01000035">
    <property type="protein sequence ID" value="MST99357.1"/>
    <property type="molecule type" value="Genomic_DNA"/>
</dbReference>
<dbReference type="RefSeq" id="WP_154420552.1">
    <property type="nucleotide sequence ID" value="NZ_VUNS01000035.1"/>
</dbReference>
<evidence type="ECO:0000256" key="1">
    <source>
        <dbReference type="SAM" id="MobiDB-lite"/>
    </source>
</evidence>
<dbReference type="Proteomes" id="UP000435649">
    <property type="component" value="Unassembled WGS sequence"/>
</dbReference>
<gene>
    <name evidence="2" type="ORF">FYJ85_20225</name>
</gene>
<feature type="region of interest" description="Disordered" evidence="1">
    <location>
        <begin position="311"/>
        <end position="331"/>
    </location>
</feature>
<name>A0A844G6A1_9BACT</name>
<keyword evidence="3" id="KW-1185">Reference proteome</keyword>
<evidence type="ECO:0000313" key="3">
    <source>
        <dbReference type="Proteomes" id="UP000435649"/>
    </source>
</evidence>
<reference evidence="2 3" key="1">
    <citation type="submission" date="2019-08" db="EMBL/GenBank/DDBJ databases">
        <title>In-depth cultivation of the pig gut microbiome towards novel bacterial diversity and tailored functional studies.</title>
        <authorList>
            <person name="Wylensek D."/>
            <person name="Hitch T.C.A."/>
            <person name="Clavel T."/>
        </authorList>
    </citation>
    <scope>NUCLEOTIDE SEQUENCE [LARGE SCALE GENOMIC DNA]</scope>
    <source>
        <strain evidence="2 3">BBE-744-WT-12</strain>
    </source>
</reference>
<comment type="caution">
    <text evidence="2">The sequence shown here is derived from an EMBL/GenBank/DDBJ whole genome shotgun (WGS) entry which is preliminary data.</text>
</comment>